<dbReference type="GO" id="GO:0008168">
    <property type="term" value="F:methyltransferase activity"/>
    <property type="evidence" value="ECO:0007669"/>
    <property type="project" value="UniProtKB-KW"/>
</dbReference>
<keyword evidence="1" id="KW-0620">Polyamine biosynthesis</keyword>
<accession>A0ABU1D469</accession>
<protein>
    <submittedName>
        <fullName evidence="2">Methyltransferase domain-containing protein</fullName>
    </submittedName>
</protein>
<dbReference type="SUPFAM" id="SSF53335">
    <property type="entry name" value="S-adenosyl-L-methionine-dependent methyltransferases"/>
    <property type="match status" value="1"/>
</dbReference>
<gene>
    <name evidence="2" type="ORF">Q8947_04460</name>
</gene>
<reference evidence="2 3" key="1">
    <citation type="submission" date="2023-08" db="EMBL/GenBank/DDBJ databases">
        <title>Alcaligenaceae gen. nov., a novel taxon isolated from the sludge of Yixing Pesticide Factory.</title>
        <authorList>
            <person name="Ruan L."/>
        </authorList>
    </citation>
    <scope>NUCLEOTIDE SEQUENCE [LARGE SCALE GENOMIC DNA]</scope>
    <source>
        <strain evidence="2 3">LG-2</strain>
    </source>
</reference>
<organism evidence="2 3">
    <name type="scientific">Yanghanlia caeni</name>
    <dbReference type="NCBI Taxonomy" id="3064283"/>
    <lineage>
        <taxon>Bacteria</taxon>
        <taxon>Pseudomonadati</taxon>
        <taxon>Pseudomonadota</taxon>
        <taxon>Betaproteobacteria</taxon>
        <taxon>Burkholderiales</taxon>
        <taxon>Alcaligenaceae</taxon>
        <taxon>Yanghanlia</taxon>
    </lineage>
</organism>
<dbReference type="InterPro" id="IPR029063">
    <property type="entry name" value="SAM-dependent_MTases_sf"/>
</dbReference>
<keyword evidence="2" id="KW-0489">Methyltransferase</keyword>
<keyword evidence="3" id="KW-1185">Reference proteome</keyword>
<evidence type="ECO:0000256" key="1">
    <source>
        <dbReference type="ARBA" id="ARBA00023115"/>
    </source>
</evidence>
<dbReference type="RefSeq" id="WP_165279402.1">
    <property type="nucleotide sequence ID" value="NZ_JAUZQE010000007.1"/>
</dbReference>
<sequence length="243" mass="27449">MITILEANGLRSLHFGTPAVQGVMRVASPYDIELEYVQQMMMWLLFREQADHIVQLGLGAATLTKFCHQRLAPARVTAVDHDPDVIETCRQHFCLPPDDERLSVICADAGHYIAHPHRRRSIDVLQVDLYDARAHSPALSSEAFYAACARSLTPHGLMTVNLYCDWPEHLDHIRMMETAFEAVAWLPEVHDGNIVAIAFKRAPVVDFDVLYQRAANISKELGLPAHPWVTGLQRWMSQDTEES</sequence>
<keyword evidence="2" id="KW-0808">Transferase</keyword>
<dbReference type="Gene3D" id="3.40.50.150">
    <property type="entry name" value="Vaccinia Virus protein VP39"/>
    <property type="match status" value="1"/>
</dbReference>
<comment type="caution">
    <text evidence="2">The sequence shown here is derived from an EMBL/GenBank/DDBJ whole genome shotgun (WGS) entry which is preliminary data.</text>
</comment>
<proteinExistence type="predicted"/>
<dbReference type="EMBL" id="JAUZQE010000007">
    <property type="protein sequence ID" value="MDR4125236.1"/>
    <property type="molecule type" value="Genomic_DNA"/>
</dbReference>
<dbReference type="PANTHER" id="PTHR43317">
    <property type="entry name" value="THERMOSPERMINE SYNTHASE ACAULIS5"/>
    <property type="match status" value="1"/>
</dbReference>
<evidence type="ECO:0000313" key="3">
    <source>
        <dbReference type="Proteomes" id="UP001232156"/>
    </source>
</evidence>
<name>A0ABU1D469_9BURK</name>
<dbReference type="PANTHER" id="PTHR43317:SF1">
    <property type="entry name" value="THERMOSPERMINE SYNTHASE ACAULIS5"/>
    <property type="match status" value="1"/>
</dbReference>
<dbReference type="Pfam" id="PF01564">
    <property type="entry name" value="Spermine_synth"/>
    <property type="match status" value="1"/>
</dbReference>
<evidence type="ECO:0000313" key="2">
    <source>
        <dbReference type="EMBL" id="MDR4125236.1"/>
    </source>
</evidence>
<dbReference type="GO" id="GO:0032259">
    <property type="term" value="P:methylation"/>
    <property type="evidence" value="ECO:0007669"/>
    <property type="project" value="UniProtKB-KW"/>
</dbReference>
<dbReference type="Proteomes" id="UP001232156">
    <property type="component" value="Unassembled WGS sequence"/>
</dbReference>